<protein>
    <submittedName>
        <fullName evidence="1">21592_t:CDS:1</fullName>
    </submittedName>
</protein>
<evidence type="ECO:0000313" key="1">
    <source>
        <dbReference type="EMBL" id="CAG8750253.1"/>
    </source>
</evidence>
<keyword evidence="2" id="KW-1185">Reference proteome</keyword>
<dbReference type="Proteomes" id="UP000789920">
    <property type="component" value="Unassembled WGS sequence"/>
</dbReference>
<reference evidence="1" key="1">
    <citation type="submission" date="2021-06" db="EMBL/GenBank/DDBJ databases">
        <authorList>
            <person name="Kallberg Y."/>
            <person name="Tangrot J."/>
            <person name="Rosling A."/>
        </authorList>
    </citation>
    <scope>NUCLEOTIDE SEQUENCE</scope>
    <source>
        <strain evidence="1">MA461A</strain>
    </source>
</reference>
<sequence>AKANANGVKMVRSATLRHSIIFEISQHGPSWARTCFFKKSKNQKVVHV</sequence>
<comment type="caution">
    <text evidence="1">The sequence shown here is derived from an EMBL/GenBank/DDBJ whole genome shotgun (WGS) entry which is preliminary data.</text>
</comment>
<gene>
    <name evidence="1" type="ORF">RPERSI_LOCUS14114</name>
</gene>
<dbReference type="EMBL" id="CAJVQC010032102">
    <property type="protein sequence ID" value="CAG8750253.1"/>
    <property type="molecule type" value="Genomic_DNA"/>
</dbReference>
<organism evidence="1 2">
    <name type="scientific">Racocetra persica</name>
    <dbReference type="NCBI Taxonomy" id="160502"/>
    <lineage>
        <taxon>Eukaryota</taxon>
        <taxon>Fungi</taxon>
        <taxon>Fungi incertae sedis</taxon>
        <taxon>Mucoromycota</taxon>
        <taxon>Glomeromycotina</taxon>
        <taxon>Glomeromycetes</taxon>
        <taxon>Diversisporales</taxon>
        <taxon>Gigasporaceae</taxon>
        <taxon>Racocetra</taxon>
    </lineage>
</organism>
<feature type="non-terminal residue" evidence="1">
    <location>
        <position position="1"/>
    </location>
</feature>
<name>A0ACA9QF98_9GLOM</name>
<proteinExistence type="predicted"/>
<accession>A0ACA9QF98</accession>
<evidence type="ECO:0000313" key="2">
    <source>
        <dbReference type="Proteomes" id="UP000789920"/>
    </source>
</evidence>